<evidence type="ECO:0000256" key="2">
    <source>
        <dbReference type="ARBA" id="ARBA00022732"/>
    </source>
</evidence>
<evidence type="ECO:0000259" key="3">
    <source>
        <dbReference type="PROSITE" id="PS51688"/>
    </source>
</evidence>
<dbReference type="Pfam" id="PF13884">
    <property type="entry name" value="Peptidase_S74"/>
    <property type="match status" value="1"/>
</dbReference>
<gene>
    <name evidence="4" type="ORF">UFOVP1636_173</name>
</gene>
<keyword evidence="2" id="KW-0946">Virion</keyword>
<reference evidence="4" key="1">
    <citation type="submission" date="2020-05" db="EMBL/GenBank/DDBJ databases">
        <authorList>
            <person name="Chiriac C."/>
            <person name="Salcher M."/>
            <person name="Ghai R."/>
            <person name="Kavagutti S V."/>
        </authorList>
    </citation>
    <scope>NUCLEOTIDE SEQUENCE</scope>
</reference>
<name>A0A6J5T303_9CAUD</name>
<evidence type="ECO:0000256" key="1">
    <source>
        <dbReference type="ARBA" id="ARBA00004328"/>
    </source>
</evidence>
<dbReference type="InterPro" id="IPR036388">
    <property type="entry name" value="WH-like_DNA-bd_sf"/>
</dbReference>
<accession>A0A6J5T303</accession>
<dbReference type="GO" id="GO:0098015">
    <property type="term" value="C:virus tail"/>
    <property type="evidence" value="ECO:0007669"/>
    <property type="project" value="UniProtKB-KW"/>
</dbReference>
<feature type="domain" description="Peptidase S74" evidence="3">
    <location>
        <begin position="309"/>
        <end position="403"/>
    </location>
</feature>
<comment type="subcellular location">
    <subcellularLocation>
        <location evidence="1">Virion</location>
    </subcellularLocation>
</comment>
<protein>
    <submittedName>
        <fullName evidence="4">Intramolecular chaperone auto-processing domain containing protein</fullName>
    </submittedName>
</protein>
<dbReference type="PROSITE" id="PS51688">
    <property type="entry name" value="ICA"/>
    <property type="match status" value="1"/>
</dbReference>
<organism evidence="4">
    <name type="scientific">uncultured Caudovirales phage</name>
    <dbReference type="NCBI Taxonomy" id="2100421"/>
    <lineage>
        <taxon>Viruses</taxon>
        <taxon>Duplodnaviria</taxon>
        <taxon>Heunggongvirae</taxon>
        <taxon>Uroviricota</taxon>
        <taxon>Caudoviricetes</taxon>
        <taxon>Peduoviridae</taxon>
        <taxon>Maltschvirus</taxon>
        <taxon>Maltschvirus maltsch</taxon>
    </lineage>
</organism>
<sequence>MAYNIYKSNGDLLSIVDDGFADINSASVALIGKNFPGYGQYFNENFIRLTENFSSDNAPDNQLTGQLWYQTSTSQLKIWNSTEWVSAGKPNIVNDNASTNRHFITFVDSFGGTPDFKVAANRGITFIPSYGFFGIGVENPMSKLTISTNIGGALASPSPNTNTSVHTLGDNGKDNVVIIESYGGNGPTYNIGNSPVLAMRRNNGTGAGREAVRASDVIGRLVGQGYNGTSATTARVGINFEAPENWSATSTPTRIVFYTTPTGTITSANAMGILSNRTVECYGNVSIQQNLTTTGFIRAGGDVTAYYTSDERLKTNILPIDNALAKTMSLNGVTFNWNDLATDKDLTVREAGLIAQDLLKILPEAVTERDNGYLAVQYEKIIPLLVEAIKELSAEINALKKTV</sequence>
<evidence type="ECO:0000313" key="4">
    <source>
        <dbReference type="EMBL" id="CAB4221174.1"/>
    </source>
</evidence>
<dbReference type="EMBL" id="LR797503">
    <property type="protein sequence ID" value="CAB4221174.1"/>
    <property type="molecule type" value="Genomic_DNA"/>
</dbReference>
<dbReference type="InterPro" id="IPR030392">
    <property type="entry name" value="S74_ICA"/>
</dbReference>
<keyword evidence="2" id="KW-1227">Viral tail protein</keyword>
<proteinExistence type="predicted"/>
<dbReference type="Gene3D" id="1.10.10.10">
    <property type="entry name" value="Winged helix-like DNA-binding domain superfamily/Winged helix DNA-binding domain"/>
    <property type="match status" value="1"/>
</dbReference>